<dbReference type="Proteomes" id="UP001265746">
    <property type="component" value="Unassembled WGS sequence"/>
</dbReference>
<proteinExistence type="predicted"/>
<feature type="transmembrane region" description="Helical" evidence="2">
    <location>
        <begin position="125"/>
        <end position="144"/>
    </location>
</feature>
<feature type="region of interest" description="Disordered" evidence="1">
    <location>
        <begin position="53"/>
        <end position="92"/>
    </location>
</feature>
<keyword evidence="2" id="KW-0812">Transmembrane</keyword>
<name>A0AAD9SBV4_PHOAM</name>
<organism evidence="3 4">
    <name type="scientific">Phomopsis amygdali</name>
    <name type="common">Fusicoccum amygdali</name>
    <dbReference type="NCBI Taxonomy" id="1214568"/>
    <lineage>
        <taxon>Eukaryota</taxon>
        <taxon>Fungi</taxon>
        <taxon>Dikarya</taxon>
        <taxon>Ascomycota</taxon>
        <taxon>Pezizomycotina</taxon>
        <taxon>Sordariomycetes</taxon>
        <taxon>Sordariomycetidae</taxon>
        <taxon>Diaporthales</taxon>
        <taxon>Diaporthaceae</taxon>
        <taxon>Diaporthe</taxon>
    </lineage>
</organism>
<keyword evidence="2" id="KW-1133">Transmembrane helix</keyword>
<accession>A0AAD9SBV4</accession>
<dbReference type="EMBL" id="JAUJFL010000004">
    <property type="protein sequence ID" value="KAK2604415.1"/>
    <property type="molecule type" value="Genomic_DNA"/>
</dbReference>
<keyword evidence="2" id="KW-0472">Membrane</keyword>
<gene>
    <name evidence="3" type="ORF">N8I77_007349</name>
</gene>
<evidence type="ECO:0000256" key="2">
    <source>
        <dbReference type="SAM" id="Phobius"/>
    </source>
</evidence>
<sequence>MASCSRGYGLGRDILLLLPRSAGSASCFQPCATRIYQARRTIRSIRTFETSAHLHAKQKNAPSGNKQKPAPKKPPPPTLPYQPTKGTPAATAAATAKQNAVALSVAERLAQRGAPTVLYEGPSHFWLRASGLSASVFCMGYVGVHYWSIMVHPPEGLPWWVPHAFVPILMLMGYFGGHFALGAANIVSSIRAVPRGSLPRSYLTGGAATRRRSKAEERSLVALNASPVALEVALSQMLPLLPPKRIVVAPEEVALPFKMQSTPVGRGETAAARASGRSGGVMDKIAAPFEALGRAVKGPFSGIVRGLTREGFAKIQVKGDKYKIDVLGGKVLEEGKILDHLVAYRPDRVSSQSLSAQGP</sequence>
<comment type="caution">
    <text evidence="3">The sequence shown here is derived from an EMBL/GenBank/DDBJ whole genome shotgun (WGS) entry which is preliminary data.</text>
</comment>
<evidence type="ECO:0000313" key="4">
    <source>
        <dbReference type="Proteomes" id="UP001265746"/>
    </source>
</evidence>
<dbReference type="AlphaFoldDB" id="A0AAD9SBV4"/>
<feature type="compositionally biased region" description="Low complexity" evidence="1">
    <location>
        <begin position="81"/>
        <end position="92"/>
    </location>
</feature>
<feature type="transmembrane region" description="Helical" evidence="2">
    <location>
        <begin position="164"/>
        <end position="187"/>
    </location>
</feature>
<protein>
    <submittedName>
        <fullName evidence="3">Uncharacterized protein</fullName>
    </submittedName>
</protein>
<evidence type="ECO:0000313" key="3">
    <source>
        <dbReference type="EMBL" id="KAK2604415.1"/>
    </source>
</evidence>
<evidence type="ECO:0000256" key="1">
    <source>
        <dbReference type="SAM" id="MobiDB-lite"/>
    </source>
</evidence>
<reference evidence="3" key="1">
    <citation type="submission" date="2023-06" db="EMBL/GenBank/DDBJ databases">
        <authorList>
            <person name="Noh H."/>
        </authorList>
    </citation>
    <scope>NUCLEOTIDE SEQUENCE</scope>
    <source>
        <strain evidence="3">DUCC20226</strain>
    </source>
</reference>
<keyword evidence="4" id="KW-1185">Reference proteome</keyword>